<dbReference type="PROSITE" id="PS51257">
    <property type="entry name" value="PROKAR_LIPOPROTEIN"/>
    <property type="match status" value="1"/>
</dbReference>
<organism evidence="2 3">
    <name type="scientific">Pseudooceanicola algae</name>
    <dbReference type="NCBI Taxonomy" id="1537215"/>
    <lineage>
        <taxon>Bacteria</taxon>
        <taxon>Pseudomonadati</taxon>
        <taxon>Pseudomonadota</taxon>
        <taxon>Alphaproteobacteria</taxon>
        <taxon>Rhodobacterales</taxon>
        <taxon>Paracoccaceae</taxon>
        <taxon>Pseudooceanicola</taxon>
    </lineage>
</organism>
<reference evidence="2 3" key="1">
    <citation type="submission" date="2020-08" db="EMBL/GenBank/DDBJ databases">
        <title>Genome sequence of Rhodobacteraceae bacterium Lw-13e.</title>
        <authorList>
            <person name="Poehlein A."/>
            <person name="Wolter L."/>
            <person name="Daniel R."/>
            <person name="Brinkhoff T."/>
        </authorList>
    </citation>
    <scope>NUCLEOTIDE SEQUENCE [LARGE SCALE GENOMIC DNA]</scope>
    <source>
        <strain evidence="2 3">Lw-13e</strain>
    </source>
</reference>
<evidence type="ECO:0000313" key="3">
    <source>
        <dbReference type="Proteomes" id="UP000283786"/>
    </source>
</evidence>
<dbReference type="Pfam" id="PF11233">
    <property type="entry name" value="DUF3035"/>
    <property type="match status" value="1"/>
</dbReference>
<accession>A0A418SG46</accession>
<keyword evidence="3" id="KW-1185">Reference proteome</keyword>
<name>A0A418SG46_9RHOB</name>
<dbReference type="EMBL" id="CP060436">
    <property type="protein sequence ID" value="QPM91647.1"/>
    <property type="molecule type" value="Genomic_DNA"/>
</dbReference>
<evidence type="ECO:0008006" key="4">
    <source>
        <dbReference type="Google" id="ProtNLM"/>
    </source>
</evidence>
<dbReference type="AlphaFoldDB" id="A0A418SG46"/>
<dbReference type="Proteomes" id="UP000283786">
    <property type="component" value="Chromosome"/>
</dbReference>
<dbReference type="RefSeq" id="WP_231388528.1">
    <property type="nucleotide sequence ID" value="NZ_CP060436.1"/>
</dbReference>
<evidence type="ECO:0000256" key="1">
    <source>
        <dbReference type="SAM" id="MobiDB-lite"/>
    </source>
</evidence>
<dbReference type="KEGG" id="palw:PSAL_029020"/>
<evidence type="ECO:0000313" key="2">
    <source>
        <dbReference type="EMBL" id="QPM91647.1"/>
    </source>
</evidence>
<gene>
    <name evidence="2" type="ORF">PSAL_029020</name>
</gene>
<dbReference type="InterPro" id="IPR021395">
    <property type="entry name" value="DUF3035"/>
</dbReference>
<feature type="region of interest" description="Disordered" evidence="1">
    <location>
        <begin position="161"/>
        <end position="181"/>
    </location>
</feature>
<feature type="region of interest" description="Disordered" evidence="1">
    <location>
        <begin position="36"/>
        <end position="82"/>
    </location>
</feature>
<sequence>MKMARGLRLFANGLKTGLVGCVVIGALAACSSEDTLRSFRDTSPGPEEFNVVPTKPLQTPENLASLPVPTPGGSNRVDPTPKADAVAALGGNAAALNSTAVPSSDGALLSYAGRAGVDPSIRASLAAEDAEFRRKEARWTSLNPFNIDRYYRAYEDQTLQPRDVAEAYRRAGYDTPSYPPQ</sequence>
<protein>
    <recommendedName>
        <fullName evidence="4">Beta-barrel assembly machine subunit BamF</fullName>
    </recommendedName>
</protein>
<feature type="compositionally biased region" description="Basic and acidic residues" evidence="1">
    <location>
        <begin position="163"/>
        <end position="172"/>
    </location>
</feature>
<proteinExistence type="predicted"/>